<comment type="similarity">
    <text evidence="2">Belongs to the CPA3 antiporters (TC 2.A.63) subunit E family.</text>
</comment>
<comment type="caution">
    <text evidence="9">The sequence shown here is derived from an EMBL/GenBank/DDBJ whole genome shotgun (WGS) entry which is preliminary data.</text>
</comment>
<keyword evidence="10" id="KW-1185">Reference proteome</keyword>
<feature type="transmembrane region" description="Helical" evidence="8">
    <location>
        <begin position="22"/>
        <end position="41"/>
    </location>
</feature>
<dbReference type="Pfam" id="PF01899">
    <property type="entry name" value="MNHE"/>
    <property type="match status" value="1"/>
</dbReference>
<organism evidence="9 10">
    <name type="scientific">Alteribacter lacisalsi</name>
    <dbReference type="NCBI Taxonomy" id="2045244"/>
    <lineage>
        <taxon>Bacteria</taxon>
        <taxon>Bacillati</taxon>
        <taxon>Bacillota</taxon>
        <taxon>Bacilli</taxon>
        <taxon>Bacillales</taxon>
        <taxon>Bacillaceae</taxon>
        <taxon>Alteribacter</taxon>
    </lineage>
</organism>
<evidence type="ECO:0000256" key="8">
    <source>
        <dbReference type="SAM" id="Phobius"/>
    </source>
</evidence>
<keyword evidence="3" id="KW-0813">Transport</keyword>
<dbReference type="Proteomes" id="UP000248066">
    <property type="component" value="Unassembled WGS sequence"/>
</dbReference>
<protein>
    <submittedName>
        <fullName evidence="9">Na+/H+ antiporter subunit E</fullName>
    </submittedName>
</protein>
<evidence type="ECO:0000313" key="9">
    <source>
        <dbReference type="EMBL" id="PYZ98724.1"/>
    </source>
</evidence>
<evidence type="ECO:0000256" key="3">
    <source>
        <dbReference type="ARBA" id="ARBA00022449"/>
    </source>
</evidence>
<evidence type="ECO:0000256" key="5">
    <source>
        <dbReference type="ARBA" id="ARBA00022692"/>
    </source>
</evidence>
<gene>
    <name evidence="9" type="ORF">CR205_09155</name>
</gene>
<dbReference type="PIRSF" id="PIRSF019239">
    <property type="entry name" value="MrpE"/>
    <property type="match status" value="1"/>
</dbReference>
<feature type="transmembrane region" description="Helical" evidence="8">
    <location>
        <begin position="50"/>
        <end position="69"/>
    </location>
</feature>
<keyword evidence="7 8" id="KW-0472">Membrane</keyword>
<dbReference type="PANTHER" id="PTHR34584:SF1">
    <property type="entry name" value="NA(+)_H(+) ANTIPORTER SUBUNIT E1"/>
    <property type="match status" value="1"/>
</dbReference>
<dbReference type="InterPro" id="IPR002758">
    <property type="entry name" value="Cation_antiport_E"/>
</dbReference>
<dbReference type="GO" id="GO:0008324">
    <property type="term" value="F:monoatomic cation transmembrane transporter activity"/>
    <property type="evidence" value="ECO:0007669"/>
    <property type="project" value="InterPro"/>
</dbReference>
<dbReference type="RefSeq" id="WP_110518823.1">
    <property type="nucleotide sequence ID" value="NZ_PDOF01000001.1"/>
</dbReference>
<keyword evidence="3" id="KW-0050">Antiport</keyword>
<dbReference type="NCBIfam" id="NF009292">
    <property type="entry name" value="PRK12651.1-3"/>
    <property type="match status" value="1"/>
</dbReference>
<evidence type="ECO:0000256" key="1">
    <source>
        <dbReference type="ARBA" id="ARBA00004651"/>
    </source>
</evidence>
<accession>A0A2W0HA42</accession>
<evidence type="ECO:0000256" key="4">
    <source>
        <dbReference type="ARBA" id="ARBA00022475"/>
    </source>
</evidence>
<keyword evidence="6 8" id="KW-1133">Transmembrane helix</keyword>
<evidence type="ECO:0000256" key="2">
    <source>
        <dbReference type="ARBA" id="ARBA00006228"/>
    </source>
</evidence>
<evidence type="ECO:0000256" key="6">
    <source>
        <dbReference type="ARBA" id="ARBA00022989"/>
    </source>
</evidence>
<keyword evidence="4" id="KW-1003">Cell membrane</keyword>
<evidence type="ECO:0000313" key="10">
    <source>
        <dbReference type="Proteomes" id="UP000248066"/>
    </source>
</evidence>
<dbReference type="EMBL" id="PDOF01000001">
    <property type="protein sequence ID" value="PYZ98724.1"/>
    <property type="molecule type" value="Genomic_DNA"/>
</dbReference>
<dbReference type="AlphaFoldDB" id="A0A2W0HA42"/>
<dbReference type="PANTHER" id="PTHR34584">
    <property type="entry name" value="NA(+)/H(+) ANTIPORTER SUBUNIT E1"/>
    <property type="match status" value="1"/>
</dbReference>
<dbReference type="GO" id="GO:0005886">
    <property type="term" value="C:plasma membrane"/>
    <property type="evidence" value="ECO:0007669"/>
    <property type="project" value="UniProtKB-SubCell"/>
</dbReference>
<proteinExistence type="inferred from homology"/>
<comment type="subcellular location">
    <subcellularLocation>
        <location evidence="1">Cell membrane</location>
        <topology evidence="1">Multi-pass membrane protein</topology>
    </subcellularLocation>
</comment>
<keyword evidence="5 8" id="KW-0812">Transmembrane</keyword>
<dbReference type="GO" id="GO:0015297">
    <property type="term" value="F:antiporter activity"/>
    <property type="evidence" value="ECO:0007669"/>
    <property type="project" value="UniProtKB-KW"/>
</dbReference>
<dbReference type="OrthoDB" id="9800498at2"/>
<name>A0A2W0HA42_9BACI</name>
<evidence type="ECO:0000256" key="7">
    <source>
        <dbReference type="ARBA" id="ARBA00023136"/>
    </source>
</evidence>
<sequence length="158" mass="18223">MAFQILINIAIAFIWMLLRDEATVLEFGIGYVVGLFILYFLRRFLKFRFYFTRVVALVKLILLFIYKLIEANIDVIRIILKPKLDIEPGIIAVPTKLETEWEVTLLSSLISLTPGTLSMYFSPDGKTIYVHAIHVPDKDKAIDEIHNSFEKAIMEVTK</sequence>
<reference evidence="9 10" key="1">
    <citation type="submission" date="2017-10" db="EMBL/GenBank/DDBJ databases">
        <title>Bacillus sp. nov., a halophilic bacterium isolated from a Yangshapao Lake.</title>
        <authorList>
            <person name="Wang H."/>
        </authorList>
    </citation>
    <scope>NUCLEOTIDE SEQUENCE [LARGE SCALE GENOMIC DNA]</scope>
    <source>
        <strain evidence="9 10">YSP-3</strain>
    </source>
</reference>